<accession>A0A5C7J610</accession>
<organism evidence="1 2">
    <name type="scientific">Candidatus Dojkabacteria bacterium</name>
    <dbReference type="NCBI Taxonomy" id="2099670"/>
    <lineage>
        <taxon>Bacteria</taxon>
        <taxon>Candidatus Dojkabacteria</taxon>
    </lineage>
</organism>
<reference evidence="1 2" key="1">
    <citation type="submission" date="2018-09" db="EMBL/GenBank/DDBJ databases">
        <title>Metagenome Assembled Genomes from an Advanced Water Purification Facility.</title>
        <authorList>
            <person name="Stamps B.W."/>
            <person name="Spear J.R."/>
        </authorList>
    </citation>
    <scope>NUCLEOTIDE SEQUENCE [LARGE SCALE GENOMIC DNA]</scope>
    <source>
        <strain evidence="1">Bin_63_2</strain>
    </source>
</reference>
<dbReference type="EMBL" id="SSDS01000057">
    <property type="protein sequence ID" value="TXG77015.1"/>
    <property type="molecule type" value="Genomic_DNA"/>
</dbReference>
<sequence>MNALALEHEAKRVKNAVKIRILTDYLKSKLEDIGEGNLFVGKYFPEEVIFADLGDIQDSQLEKIHEI</sequence>
<proteinExistence type="predicted"/>
<dbReference type="Proteomes" id="UP000321026">
    <property type="component" value="Unassembled WGS sequence"/>
</dbReference>
<gene>
    <name evidence="1" type="ORF">E6Q11_03550</name>
</gene>
<dbReference type="AlphaFoldDB" id="A0A5C7J610"/>
<evidence type="ECO:0000313" key="2">
    <source>
        <dbReference type="Proteomes" id="UP000321026"/>
    </source>
</evidence>
<name>A0A5C7J610_9BACT</name>
<protein>
    <submittedName>
        <fullName evidence="1">Uncharacterized protein</fullName>
    </submittedName>
</protein>
<evidence type="ECO:0000313" key="1">
    <source>
        <dbReference type="EMBL" id="TXG77015.1"/>
    </source>
</evidence>
<comment type="caution">
    <text evidence="1">The sequence shown here is derived from an EMBL/GenBank/DDBJ whole genome shotgun (WGS) entry which is preliminary data.</text>
</comment>